<evidence type="ECO:0000256" key="2">
    <source>
        <dbReference type="PROSITE-ProRule" id="PRU00059"/>
    </source>
</evidence>
<keyword evidence="3" id="KW-0472">Membrane</keyword>
<dbReference type="Pfam" id="PF26080">
    <property type="entry name" value="CUB_animal"/>
    <property type="match status" value="1"/>
</dbReference>
<proteinExistence type="predicted"/>
<dbReference type="PANTHER" id="PTHR33236:SF5">
    <property type="entry name" value="CUB DOMAIN-CONTAINING PROTEIN"/>
    <property type="match status" value="1"/>
</dbReference>
<keyword evidence="3" id="KW-0812">Transmembrane</keyword>
<dbReference type="Proteomes" id="UP000076858">
    <property type="component" value="Unassembled WGS sequence"/>
</dbReference>
<keyword evidence="3" id="KW-1133">Transmembrane helix</keyword>
<name>A0A164XWH1_9CRUS</name>
<protein>
    <recommendedName>
        <fullName evidence="4">CUB domain-containing protein</fullName>
    </recommendedName>
</protein>
<dbReference type="OrthoDB" id="6378913at2759"/>
<comment type="caution">
    <text evidence="5">The sequence shown here is derived from an EMBL/GenBank/DDBJ whole genome shotgun (WGS) entry which is preliminary data.</text>
</comment>
<evidence type="ECO:0000256" key="3">
    <source>
        <dbReference type="SAM" id="Phobius"/>
    </source>
</evidence>
<dbReference type="PROSITE" id="PS01180">
    <property type="entry name" value="CUB"/>
    <property type="match status" value="1"/>
</dbReference>
<gene>
    <name evidence="5" type="ORF">APZ42_019967</name>
</gene>
<dbReference type="InterPro" id="IPR000859">
    <property type="entry name" value="CUB_dom"/>
</dbReference>
<evidence type="ECO:0000256" key="1">
    <source>
        <dbReference type="ARBA" id="ARBA00023157"/>
    </source>
</evidence>
<dbReference type="InterPro" id="IPR058698">
    <property type="entry name" value="CUB_metazoa"/>
</dbReference>
<reference evidence="5 6" key="1">
    <citation type="submission" date="2016-03" db="EMBL/GenBank/DDBJ databases">
        <title>EvidentialGene: Evidence-directed Construction of Genes on Genomes.</title>
        <authorList>
            <person name="Gilbert D.G."/>
            <person name="Choi J.-H."/>
            <person name="Mockaitis K."/>
            <person name="Colbourne J."/>
            <person name="Pfrender M."/>
        </authorList>
    </citation>
    <scope>NUCLEOTIDE SEQUENCE [LARGE SCALE GENOMIC DNA]</scope>
    <source>
        <strain evidence="5 6">Xinb3</strain>
        <tissue evidence="5">Complete organism</tissue>
    </source>
</reference>
<accession>A0A164XWH1</accession>
<evidence type="ECO:0000259" key="4">
    <source>
        <dbReference type="PROSITE" id="PS01180"/>
    </source>
</evidence>
<dbReference type="EMBL" id="LRGB01000944">
    <property type="protein sequence ID" value="KZS14628.1"/>
    <property type="molecule type" value="Genomic_DNA"/>
</dbReference>
<dbReference type="AlphaFoldDB" id="A0A164XWH1"/>
<keyword evidence="1" id="KW-1015">Disulfide bond</keyword>
<comment type="caution">
    <text evidence="2">Lacks conserved residue(s) required for the propagation of feature annotation.</text>
</comment>
<keyword evidence="6" id="KW-1185">Reference proteome</keyword>
<sequence length="542" mass="58428">MYNSIDISMQPSDSICISSHMLDVHSTKSQLLMPSGETARLDAAITSFQNFDMFGSFHSVAMLCVSLMLAFTSAAASPTPLLISQPYYSFFYFPYGRYDTAVFPQSLWNPDSNAETLRTESSEIEGRTPVRKVFTDHSSGGNFASEMEGRLSASLRNAISNFPASISSPLSSFFNNPGLLGLLDGTPCTSPNAEAGICTNSRLCSSYGGRSSGSCSSFGSVCCINTVTRCGATVTLNNTYWQAPTTLSAESTCSLSIQLNPTLAEQRRNPICQVRLDFEAFSIAGPNTQTVCATDNFRVSGTANRIPIICGQNVGQHMYLIAPSSTADIQLIFTLGTGTAQDRSWKIRTSLLACSSTSLLAPEDCLQYFTQSSGTVRSFNWREVSPSAAAPRQLANQDYNICFRTEQIINTNSFPRVASSICYTPCVITTTAVPPQMPPLAFSLTADSSATFLPAGAGAGTNFNQCANTDYLVIHGAVDSTMPTSFNDRFCGNNLNPASQTTSVTLCSTAKPFNIFYRTDGSESNTEFANNGFCLRYEQRAS</sequence>
<feature type="transmembrane region" description="Helical" evidence="3">
    <location>
        <begin position="57"/>
        <end position="76"/>
    </location>
</feature>
<feature type="domain" description="CUB" evidence="4">
    <location>
        <begin position="230"/>
        <end position="352"/>
    </location>
</feature>
<evidence type="ECO:0000313" key="5">
    <source>
        <dbReference type="EMBL" id="KZS14628.1"/>
    </source>
</evidence>
<evidence type="ECO:0000313" key="6">
    <source>
        <dbReference type="Proteomes" id="UP000076858"/>
    </source>
</evidence>
<organism evidence="5 6">
    <name type="scientific">Daphnia magna</name>
    <dbReference type="NCBI Taxonomy" id="35525"/>
    <lineage>
        <taxon>Eukaryota</taxon>
        <taxon>Metazoa</taxon>
        <taxon>Ecdysozoa</taxon>
        <taxon>Arthropoda</taxon>
        <taxon>Crustacea</taxon>
        <taxon>Branchiopoda</taxon>
        <taxon>Diplostraca</taxon>
        <taxon>Cladocera</taxon>
        <taxon>Anomopoda</taxon>
        <taxon>Daphniidae</taxon>
        <taxon>Daphnia</taxon>
    </lineage>
</organism>
<dbReference type="PANTHER" id="PTHR33236">
    <property type="entry name" value="INTRAFLAGELLAR TRANSPORT PROTEIN 122 FAMILY PROTEIN-RELATED"/>
    <property type="match status" value="1"/>
</dbReference>